<organism evidence="2 3">
    <name type="scientific">Actinomadura parmotrematis</name>
    <dbReference type="NCBI Taxonomy" id="2864039"/>
    <lineage>
        <taxon>Bacteria</taxon>
        <taxon>Bacillati</taxon>
        <taxon>Actinomycetota</taxon>
        <taxon>Actinomycetes</taxon>
        <taxon>Streptosporangiales</taxon>
        <taxon>Thermomonosporaceae</taxon>
        <taxon>Actinomadura</taxon>
    </lineage>
</organism>
<dbReference type="InterPro" id="IPR028908">
    <property type="entry name" value="Tox-PL_dom"/>
</dbReference>
<proteinExistence type="predicted"/>
<evidence type="ECO:0000313" key="2">
    <source>
        <dbReference type="EMBL" id="MBW8484253.1"/>
    </source>
</evidence>
<dbReference type="Proteomes" id="UP000774570">
    <property type="component" value="Unassembled WGS sequence"/>
</dbReference>
<evidence type="ECO:0000259" key="1">
    <source>
        <dbReference type="Pfam" id="PF15644"/>
    </source>
</evidence>
<reference evidence="2 3" key="1">
    <citation type="submission" date="2021-07" db="EMBL/GenBank/DDBJ databases">
        <title>Actinomadura sp. PM05-2 isolated from lichen.</title>
        <authorList>
            <person name="Somphong A."/>
            <person name="Phongsopitanun W."/>
            <person name="Tanasupawat S."/>
            <person name="Peongsungnone V."/>
        </authorList>
    </citation>
    <scope>NUCLEOTIDE SEQUENCE [LARGE SCALE GENOMIC DNA]</scope>
    <source>
        <strain evidence="2 3">PM05-2</strain>
    </source>
</reference>
<feature type="domain" description="Tox-PL" evidence="1">
    <location>
        <begin position="14"/>
        <end position="125"/>
    </location>
</feature>
<name>A0ABS7FXS8_9ACTN</name>
<accession>A0ABS7FXS8</accession>
<gene>
    <name evidence="2" type="ORF">K1Y72_17855</name>
</gene>
<dbReference type="EMBL" id="JAIBOA010000010">
    <property type="protein sequence ID" value="MBW8484253.1"/>
    <property type="molecule type" value="Genomic_DNA"/>
</dbReference>
<dbReference type="Pfam" id="PF15644">
    <property type="entry name" value="Gln_amidase"/>
    <property type="match status" value="1"/>
</dbReference>
<keyword evidence="3" id="KW-1185">Reference proteome</keyword>
<protein>
    <recommendedName>
        <fullName evidence="1">Tox-PL domain-containing protein</fullName>
    </recommendedName>
</protein>
<comment type="caution">
    <text evidence="2">The sequence shown here is derived from an EMBL/GenBank/DDBJ whole genome shotgun (WGS) entry which is preliminary data.</text>
</comment>
<dbReference type="RefSeq" id="WP_220167477.1">
    <property type="nucleotide sequence ID" value="NZ_JAIBOA010000010.1"/>
</dbReference>
<evidence type="ECO:0000313" key="3">
    <source>
        <dbReference type="Proteomes" id="UP000774570"/>
    </source>
</evidence>
<sequence>MAEPPPREGSRTSNALECALSFLDIWYGRPRAAATIAYDPQDPLSLLRGEVGGRDRAERTLGAPFRYLGPDGSALRVLGDRLHDLGHGHAALIVNGWHPDEGTGTHAWNACNQEGRVLWVDAATGERGPDVLHPNVHGVWVIVTGPDGRGMK</sequence>